<dbReference type="CDD" id="cd05401">
    <property type="entry name" value="NT_GlnE_GlnD_like"/>
    <property type="match status" value="1"/>
</dbReference>
<dbReference type="PANTHER" id="PTHR43080">
    <property type="entry name" value="CBS DOMAIN-CONTAINING PROTEIN CBSX3, MITOCHONDRIAL"/>
    <property type="match status" value="1"/>
</dbReference>
<dbReference type="SUPFAM" id="SSF54631">
    <property type="entry name" value="CBS-domain pair"/>
    <property type="match status" value="1"/>
</dbReference>
<dbReference type="InterPro" id="IPR046342">
    <property type="entry name" value="CBS_dom_sf"/>
</dbReference>
<dbReference type="InterPro" id="IPR051257">
    <property type="entry name" value="Diverse_CBS-Domain"/>
</dbReference>
<keyword evidence="4" id="KW-0808">Transferase</keyword>
<dbReference type="PROSITE" id="PS51371">
    <property type="entry name" value="CBS"/>
    <property type="match status" value="2"/>
</dbReference>
<dbReference type="Pfam" id="PF03445">
    <property type="entry name" value="DUF294"/>
    <property type="match status" value="1"/>
</dbReference>
<evidence type="ECO:0000259" key="3">
    <source>
        <dbReference type="PROSITE" id="PS51371"/>
    </source>
</evidence>
<name>A0A0K6IXD7_9PROT</name>
<evidence type="ECO:0000256" key="1">
    <source>
        <dbReference type="ARBA" id="ARBA00023122"/>
    </source>
</evidence>
<keyword evidence="1 2" id="KW-0129">CBS domain</keyword>
<organism evidence="4 5">
    <name type="scientific">Tepidiphilus thermophilus</name>
    <dbReference type="NCBI Taxonomy" id="876478"/>
    <lineage>
        <taxon>Bacteria</taxon>
        <taxon>Pseudomonadati</taxon>
        <taxon>Pseudomonadota</taxon>
        <taxon>Hydrogenophilia</taxon>
        <taxon>Hydrogenophilales</taxon>
        <taxon>Hydrogenophilaceae</taxon>
        <taxon>Tepidiphilus</taxon>
    </lineage>
</organism>
<dbReference type="PANTHER" id="PTHR43080:SF2">
    <property type="entry name" value="CBS DOMAIN-CONTAINING PROTEIN"/>
    <property type="match status" value="1"/>
</dbReference>
<dbReference type="GO" id="GO:0008773">
    <property type="term" value="F:[protein-PII] uridylyltransferase activity"/>
    <property type="evidence" value="ECO:0007669"/>
    <property type="project" value="InterPro"/>
</dbReference>
<evidence type="ECO:0000313" key="5">
    <source>
        <dbReference type="Proteomes" id="UP000182108"/>
    </source>
</evidence>
<dbReference type="Proteomes" id="UP000182108">
    <property type="component" value="Unassembled WGS sequence"/>
</dbReference>
<evidence type="ECO:0000256" key="2">
    <source>
        <dbReference type="PROSITE-ProRule" id="PRU00703"/>
    </source>
</evidence>
<feature type="domain" description="CBS" evidence="3">
    <location>
        <begin position="16"/>
        <end position="74"/>
    </location>
</feature>
<dbReference type="InterPro" id="IPR000644">
    <property type="entry name" value="CBS_dom"/>
</dbReference>
<dbReference type="InterPro" id="IPR005105">
    <property type="entry name" value="GlnD_Uridyltrans_N"/>
</dbReference>
<dbReference type="RefSeq" id="WP_055424061.1">
    <property type="nucleotide sequence ID" value="NZ_CYHH01000012.1"/>
</dbReference>
<keyword evidence="5" id="KW-1185">Reference proteome</keyword>
<feature type="domain" description="CBS" evidence="3">
    <location>
        <begin position="82"/>
        <end position="139"/>
    </location>
</feature>
<dbReference type="Pfam" id="PF10335">
    <property type="entry name" value="DUF294_C"/>
    <property type="match status" value="1"/>
</dbReference>
<gene>
    <name evidence="4" type="ORF">Ga0061068_1127</name>
</gene>
<dbReference type="Pfam" id="PF00571">
    <property type="entry name" value="CBS"/>
    <property type="match status" value="2"/>
</dbReference>
<sequence length="478" mass="53090">MATEESALFQPVGRWCSGTVHACPPETSVDAAARRMRELSISSLIVAEAPEHPLGILTDRDLRNRVVAENRLPSTLTVAQIMSTPLVTVGAAEPLHRALYLMARHRIHRLGVVDAEGRLVGILSQTDLLRLQRHSPHQLALDIEHAEDFATLAALQRDLQRLVGVLARAGTPIRELVEVIAFLDDALARRVFELTLPDPALQDKLAFLALGSQGRGEQTLATDQDNAFVYADDCTLEELAALDAFGETLTQRLIDIGIPPCPGGIMTRNPDWRRSVHEWRILLWEWLQKPTSAHLMNASMLADLKPLAGNAALAEPLREAYYEHAQSDPLVLARMAQNTLRFAVPLGWFGRIQPNTGEEDLLDLKKAGIFAITDGVRILSIQHRALEGNTFKRIERLAALGVLPQAEAAELAAAFAFLTRLRLDAQLERLAAGEPARNALPLRRLGRLQRAELRSALETVRRFQKFLKLHFRLDLLRS</sequence>
<dbReference type="SUPFAM" id="SSF81301">
    <property type="entry name" value="Nucleotidyltransferase"/>
    <property type="match status" value="1"/>
</dbReference>
<proteinExistence type="predicted"/>
<accession>A0A0K6IXD7</accession>
<protein>
    <submittedName>
        <fullName evidence="4">Signal-transduction protein containing cAMP-binding, CBS, and nucleotidyltransferase domains</fullName>
    </submittedName>
</protein>
<dbReference type="EMBL" id="CYHH01000012">
    <property type="protein sequence ID" value="CUB07786.1"/>
    <property type="molecule type" value="Genomic_DNA"/>
</dbReference>
<dbReference type="SMART" id="SM00116">
    <property type="entry name" value="CBS"/>
    <property type="match status" value="2"/>
</dbReference>
<reference evidence="5" key="1">
    <citation type="submission" date="2015-08" db="EMBL/GenBank/DDBJ databases">
        <authorList>
            <person name="Babu N.S."/>
            <person name="Beckwith C.J."/>
            <person name="Beseler K.G."/>
            <person name="Brison A."/>
            <person name="Carone J.V."/>
            <person name="Caskin T.P."/>
            <person name="Diamond M."/>
            <person name="Durham M.E."/>
            <person name="Foxe J.M."/>
            <person name="Go M."/>
            <person name="Henderson B.A."/>
            <person name="Jones I.B."/>
            <person name="McGettigan J.A."/>
            <person name="Micheletti S.J."/>
            <person name="Nasrallah M.E."/>
            <person name="Ortiz D."/>
            <person name="Piller C.R."/>
            <person name="Privatt S.R."/>
            <person name="Schneider S.L."/>
            <person name="Sharp S."/>
            <person name="Smith T.C."/>
            <person name="Stanton J.D."/>
            <person name="Ullery H.E."/>
            <person name="Wilson R.J."/>
            <person name="Serrano M.G."/>
            <person name="Buck G."/>
            <person name="Lee V."/>
            <person name="Wang Y."/>
            <person name="Carvalho R."/>
            <person name="Voegtly L."/>
            <person name="Shi R."/>
            <person name="Duckworth R."/>
            <person name="Johnson A."/>
            <person name="Loviza R."/>
            <person name="Walstead R."/>
            <person name="Shah Z."/>
            <person name="Kiflezghi M."/>
            <person name="Wade K."/>
            <person name="Ball S.L."/>
            <person name="Bradley K.W."/>
            <person name="Asai D.J."/>
            <person name="Bowman C.A."/>
            <person name="Russell D.A."/>
            <person name="Pope W.H."/>
            <person name="Jacobs-Sera D."/>
            <person name="Hendrix R.W."/>
            <person name="Hatfull G.F."/>
        </authorList>
    </citation>
    <scope>NUCLEOTIDE SEQUENCE [LARGE SCALE GENOMIC DNA]</scope>
    <source>
        <strain evidence="5">JCM 19170</strain>
    </source>
</reference>
<dbReference type="Gene3D" id="3.10.580.10">
    <property type="entry name" value="CBS-domain"/>
    <property type="match status" value="1"/>
</dbReference>
<dbReference type="InterPro" id="IPR043519">
    <property type="entry name" value="NT_sf"/>
</dbReference>
<dbReference type="AlphaFoldDB" id="A0A0K6IXD7"/>
<dbReference type="OrthoDB" id="9808528at2"/>
<dbReference type="InterPro" id="IPR018821">
    <property type="entry name" value="DUF294_put_nucleoTrafse_sb-bd"/>
</dbReference>
<evidence type="ECO:0000313" key="4">
    <source>
        <dbReference type="EMBL" id="CUB07786.1"/>
    </source>
</evidence>